<dbReference type="STRING" id="121290.APY04_2209"/>
<dbReference type="InterPro" id="IPR002781">
    <property type="entry name" value="TM_pro_TauE-like"/>
</dbReference>
<feature type="transmembrane region" description="Helical" evidence="5">
    <location>
        <begin position="154"/>
        <end position="180"/>
    </location>
</feature>
<feature type="transmembrane region" description="Helical" evidence="5">
    <location>
        <begin position="56"/>
        <end position="78"/>
    </location>
</feature>
<feature type="transmembrane region" description="Helical" evidence="5">
    <location>
        <begin position="12"/>
        <end position="44"/>
    </location>
</feature>
<sequence length="276" mass="28670">MELGLANGDLVMLVAALLAGGLVAGFLAGLLGIGGGGVLVPVLYEVFRVLDVDPAMRMHVVLGTCLAIILPTSLKSFAGHRARGSVDMALLKRVAPFVVLGVMVGAVAAKNSSAEVLKWVWAISASVIAFKMAFGRESWRISDHLPPTPWPQAGGFGVGFISTLMSIGGASFVVPLLTLFGKPILQAVSTAAGVGPLIAFPGVMGYAWAGWGTEGLPWGSIGYVNLLAMAIVAPVSVLAAPLGVRMAHRIPRRTLELAFAAFLATIALRFIVDLVF</sequence>
<keyword evidence="5" id="KW-1003">Cell membrane</keyword>
<comment type="subcellular location">
    <subcellularLocation>
        <location evidence="5">Cell membrane</location>
        <topology evidence="5">Multi-pass membrane protein</topology>
    </subcellularLocation>
    <subcellularLocation>
        <location evidence="1">Membrane</location>
        <topology evidence="1">Multi-pass membrane protein</topology>
    </subcellularLocation>
</comment>
<evidence type="ECO:0000256" key="1">
    <source>
        <dbReference type="ARBA" id="ARBA00004141"/>
    </source>
</evidence>
<protein>
    <recommendedName>
        <fullName evidence="5">Probable membrane transporter protein</fullName>
    </recommendedName>
</protein>
<dbReference type="PATRIC" id="fig|121290.4.peg.2411"/>
<evidence type="ECO:0000256" key="5">
    <source>
        <dbReference type="RuleBase" id="RU363041"/>
    </source>
</evidence>
<evidence type="ECO:0000313" key="6">
    <source>
        <dbReference type="EMBL" id="KWT66802.1"/>
    </source>
</evidence>
<accession>A0A109BDR2</accession>
<keyword evidence="3 5" id="KW-1133">Transmembrane helix</keyword>
<dbReference type="GO" id="GO:0005886">
    <property type="term" value="C:plasma membrane"/>
    <property type="evidence" value="ECO:0007669"/>
    <property type="project" value="UniProtKB-SubCell"/>
</dbReference>
<evidence type="ECO:0000256" key="3">
    <source>
        <dbReference type="ARBA" id="ARBA00022989"/>
    </source>
</evidence>
<keyword evidence="7" id="KW-1185">Reference proteome</keyword>
<reference evidence="6 7" key="1">
    <citation type="submission" date="2015-10" db="EMBL/GenBank/DDBJ databases">
        <title>Transcriptomic analysis of a linuron degrading triple-species bacterial consortium.</title>
        <authorList>
            <person name="Albers P."/>
        </authorList>
    </citation>
    <scope>NUCLEOTIDE SEQUENCE [LARGE SCALE GENOMIC DNA]</scope>
    <source>
        <strain evidence="6 7">WDL6</strain>
    </source>
</reference>
<evidence type="ECO:0000313" key="7">
    <source>
        <dbReference type="Proteomes" id="UP000059074"/>
    </source>
</evidence>
<dbReference type="RefSeq" id="WP_068462426.1">
    <property type="nucleotide sequence ID" value="NZ_LMTR01000071.1"/>
</dbReference>
<dbReference type="Pfam" id="PF01925">
    <property type="entry name" value="TauE"/>
    <property type="match status" value="1"/>
</dbReference>
<keyword evidence="2 5" id="KW-0812">Transmembrane</keyword>
<dbReference type="AlphaFoldDB" id="A0A109BDR2"/>
<dbReference type="OrthoDB" id="457670at2"/>
<feature type="transmembrane region" description="Helical" evidence="5">
    <location>
        <begin position="187"/>
        <end position="209"/>
    </location>
</feature>
<proteinExistence type="inferred from homology"/>
<dbReference type="PANTHER" id="PTHR43483">
    <property type="entry name" value="MEMBRANE TRANSPORTER PROTEIN HI_0806-RELATED"/>
    <property type="match status" value="1"/>
</dbReference>
<name>A0A109BDR2_HYPSL</name>
<comment type="caution">
    <text evidence="6">The sequence shown here is derived from an EMBL/GenBank/DDBJ whole genome shotgun (WGS) entry which is preliminary data.</text>
</comment>
<dbReference type="Proteomes" id="UP000059074">
    <property type="component" value="Unassembled WGS sequence"/>
</dbReference>
<comment type="similarity">
    <text evidence="5">Belongs to the 4-toluene sulfonate uptake permease (TSUP) (TC 2.A.102) family.</text>
</comment>
<organism evidence="6 7">
    <name type="scientific">Hyphomicrobium sulfonivorans</name>
    <dbReference type="NCBI Taxonomy" id="121290"/>
    <lineage>
        <taxon>Bacteria</taxon>
        <taxon>Pseudomonadati</taxon>
        <taxon>Pseudomonadota</taxon>
        <taxon>Alphaproteobacteria</taxon>
        <taxon>Hyphomicrobiales</taxon>
        <taxon>Hyphomicrobiaceae</taxon>
        <taxon>Hyphomicrobium</taxon>
    </lineage>
</organism>
<feature type="transmembrane region" description="Helical" evidence="5">
    <location>
        <begin position="90"/>
        <end position="109"/>
    </location>
</feature>
<dbReference type="EMBL" id="LMTR01000071">
    <property type="protein sequence ID" value="KWT66802.1"/>
    <property type="molecule type" value="Genomic_DNA"/>
</dbReference>
<evidence type="ECO:0000256" key="2">
    <source>
        <dbReference type="ARBA" id="ARBA00022692"/>
    </source>
</evidence>
<feature type="transmembrane region" description="Helical" evidence="5">
    <location>
        <begin position="254"/>
        <end position="272"/>
    </location>
</feature>
<feature type="transmembrane region" description="Helical" evidence="5">
    <location>
        <begin position="221"/>
        <end position="242"/>
    </location>
</feature>
<keyword evidence="4 5" id="KW-0472">Membrane</keyword>
<gene>
    <name evidence="6" type="ORF">APY04_2209</name>
</gene>
<evidence type="ECO:0000256" key="4">
    <source>
        <dbReference type="ARBA" id="ARBA00023136"/>
    </source>
</evidence>
<dbReference type="PANTHER" id="PTHR43483:SF3">
    <property type="entry name" value="MEMBRANE TRANSPORTER PROTEIN HI_0806-RELATED"/>
    <property type="match status" value="1"/>
</dbReference>